<evidence type="ECO:0000313" key="4">
    <source>
        <dbReference type="Proteomes" id="UP000198901"/>
    </source>
</evidence>
<dbReference type="PROSITE" id="PS50943">
    <property type="entry name" value="HTH_CROC1"/>
    <property type="match status" value="1"/>
</dbReference>
<name>A0A1G9KNY3_9BACT</name>
<protein>
    <submittedName>
        <fullName evidence="3">Cro/C1-type HTH DNA-binding domain-containing protein</fullName>
    </submittedName>
</protein>
<keyword evidence="4" id="KW-1185">Reference proteome</keyword>
<dbReference type="Pfam" id="PF13443">
    <property type="entry name" value="HTH_26"/>
    <property type="match status" value="1"/>
</dbReference>
<keyword evidence="1" id="KW-0175">Coiled coil</keyword>
<dbReference type="OrthoDB" id="1859224at2"/>
<reference evidence="3 4" key="1">
    <citation type="submission" date="2016-10" db="EMBL/GenBank/DDBJ databases">
        <authorList>
            <person name="de Groot N.N."/>
        </authorList>
    </citation>
    <scope>NUCLEOTIDE SEQUENCE [LARGE SCALE GENOMIC DNA]</scope>
    <source>
        <strain evidence="3 4">DSM 21668</strain>
    </source>
</reference>
<dbReference type="Proteomes" id="UP000198901">
    <property type="component" value="Unassembled WGS sequence"/>
</dbReference>
<feature type="domain" description="HTH cro/C1-type" evidence="2">
    <location>
        <begin position="14"/>
        <end position="68"/>
    </location>
</feature>
<organism evidence="3 4">
    <name type="scientific">Siphonobacter aquaeclarae</name>
    <dbReference type="NCBI Taxonomy" id="563176"/>
    <lineage>
        <taxon>Bacteria</taxon>
        <taxon>Pseudomonadati</taxon>
        <taxon>Bacteroidota</taxon>
        <taxon>Cytophagia</taxon>
        <taxon>Cytophagales</taxon>
        <taxon>Cytophagaceae</taxon>
        <taxon>Siphonobacter</taxon>
    </lineage>
</organism>
<dbReference type="InterPro" id="IPR010982">
    <property type="entry name" value="Lambda_DNA-bd_dom_sf"/>
</dbReference>
<dbReference type="InterPro" id="IPR001387">
    <property type="entry name" value="Cro/C1-type_HTH"/>
</dbReference>
<keyword evidence="3" id="KW-0238">DNA-binding</keyword>
<dbReference type="CDD" id="cd00093">
    <property type="entry name" value="HTH_XRE"/>
    <property type="match status" value="1"/>
</dbReference>
<dbReference type="EMBL" id="FNGS01000002">
    <property type="protein sequence ID" value="SDL51369.1"/>
    <property type="molecule type" value="Genomic_DNA"/>
</dbReference>
<proteinExistence type="predicted"/>
<dbReference type="Gene3D" id="1.10.260.40">
    <property type="entry name" value="lambda repressor-like DNA-binding domains"/>
    <property type="match status" value="1"/>
</dbReference>
<accession>A0A1G9KNY3</accession>
<evidence type="ECO:0000313" key="3">
    <source>
        <dbReference type="EMBL" id="SDL51369.1"/>
    </source>
</evidence>
<gene>
    <name evidence="3" type="ORF">SAMN04488090_1088</name>
</gene>
<evidence type="ECO:0000259" key="2">
    <source>
        <dbReference type="PROSITE" id="PS50943"/>
    </source>
</evidence>
<dbReference type="AlphaFoldDB" id="A0A1G9KNY3"/>
<dbReference type="SMART" id="SM00530">
    <property type="entry name" value="HTH_XRE"/>
    <property type="match status" value="1"/>
</dbReference>
<feature type="coiled-coil region" evidence="1">
    <location>
        <begin position="83"/>
        <end position="110"/>
    </location>
</feature>
<dbReference type="GO" id="GO:0003677">
    <property type="term" value="F:DNA binding"/>
    <property type="evidence" value="ECO:0007669"/>
    <property type="project" value="UniProtKB-KW"/>
</dbReference>
<dbReference type="SUPFAM" id="SSF47413">
    <property type="entry name" value="lambda repressor-like DNA-binding domains"/>
    <property type="match status" value="1"/>
</dbReference>
<evidence type="ECO:0000256" key="1">
    <source>
        <dbReference type="SAM" id="Coils"/>
    </source>
</evidence>
<sequence>MDMETTHSHVGQNIKRIAKVKGISVATISEQLNMTRGGVYDIFKRTRITDDVLLHRLAQILEVTVDDLLRHGPMPASGHEEIMLRFERAFREWKNENEFLKEQIKEKDLVIKTLLGKFKGAS</sequence>